<feature type="domain" description="SGNH hydrolase-type esterase" evidence="1">
    <location>
        <begin position="199"/>
        <end position="356"/>
    </location>
</feature>
<dbReference type="PANTHER" id="PTHR14209">
    <property type="entry name" value="ISOAMYL ACETATE-HYDROLYZING ESTERASE 1"/>
    <property type="match status" value="1"/>
</dbReference>
<gene>
    <name evidence="2" type="ORF">KUTeg_009020</name>
</gene>
<dbReference type="SUPFAM" id="SSF52266">
    <property type="entry name" value="SGNH hydrolase"/>
    <property type="match status" value="1"/>
</dbReference>
<dbReference type="Gene3D" id="3.40.50.1110">
    <property type="entry name" value="SGNH hydrolase"/>
    <property type="match status" value="1"/>
</dbReference>
<comment type="caution">
    <text evidence="2">The sequence shown here is derived from an EMBL/GenBank/DDBJ whole genome shotgun (WGS) entry which is preliminary data.</text>
</comment>
<keyword evidence="3" id="KW-1185">Reference proteome</keyword>
<sequence>MKISPTIFLIWNKMKILQETDNNTAILSIIYLARAGVAMSVCTPIAIGTPPQLMLPSSSATATLRREMDGKEGSIKSPGTSPNWPKIILFGDSITQIPVTFFIVDLSLFHKTYDNYTDVQSWSSYSNSGSITDIYNGDSASWLYYSLDFNLLNPQRSWVMLDQLFTNFSFSEDGCWGSLLSNFVQRINSSQEKLFYFRKCDVINRGFSGYNTRWCKVILPKVFREFNCKDIMMVTIFLGANDSNLSANTHQHVPVSEYKQLLIDMVENLQNYGIAREKIVLIAPPVCDEETWEKDCIANGRHFTKCNKEAGIFAKACVEAAKTCGTNCIDLYSEMMKQENIKELLNDGLHFAPAGSHLLFDMLKPFVIKATQHLKDMFPDWKDIDNENPHEALNHL</sequence>
<evidence type="ECO:0000313" key="2">
    <source>
        <dbReference type="EMBL" id="KAJ8313432.1"/>
    </source>
</evidence>
<proteinExistence type="predicted"/>
<reference evidence="2 3" key="1">
    <citation type="submission" date="2022-12" db="EMBL/GenBank/DDBJ databases">
        <title>Chromosome-level genome of Tegillarca granosa.</title>
        <authorList>
            <person name="Kim J."/>
        </authorList>
    </citation>
    <scope>NUCLEOTIDE SEQUENCE [LARGE SCALE GENOMIC DNA]</scope>
    <source>
        <strain evidence="2">Teg-2019</strain>
        <tissue evidence="2">Adductor muscle</tissue>
    </source>
</reference>
<name>A0ABQ9F7T4_TEGGR</name>
<dbReference type="InterPro" id="IPR036514">
    <property type="entry name" value="SGNH_hydro_sf"/>
</dbReference>
<dbReference type="CDD" id="cd01838">
    <property type="entry name" value="Isoamyl_acetate_hydrolase_like"/>
    <property type="match status" value="1"/>
</dbReference>
<dbReference type="Pfam" id="PF13472">
    <property type="entry name" value="Lipase_GDSL_2"/>
    <property type="match status" value="1"/>
</dbReference>
<dbReference type="InterPro" id="IPR045136">
    <property type="entry name" value="Iah1-like"/>
</dbReference>
<dbReference type="Proteomes" id="UP001217089">
    <property type="component" value="Unassembled WGS sequence"/>
</dbReference>
<evidence type="ECO:0000313" key="3">
    <source>
        <dbReference type="Proteomes" id="UP001217089"/>
    </source>
</evidence>
<dbReference type="InterPro" id="IPR013830">
    <property type="entry name" value="SGNH_hydro"/>
</dbReference>
<accession>A0ABQ9F7T4</accession>
<protein>
    <recommendedName>
        <fullName evidence="1">SGNH hydrolase-type esterase domain-containing protein</fullName>
    </recommendedName>
</protein>
<dbReference type="PANTHER" id="PTHR14209:SF19">
    <property type="entry name" value="ISOAMYL ACETATE-HYDROLYZING ESTERASE 1 HOMOLOG"/>
    <property type="match status" value="1"/>
</dbReference>
<organism evidence="2 3">
    <name type="scientific">Tegillarca granosa</name>
    <name type="common">Malaysian cockle</name>
    <name type="synonym">Anadara granosa</name>
    <dbReference type="NCBI Taxonomy" id="220873"/>
    <lineage>
        <taxon>Eukaryota</taxon>
        <taxon>Metazoa</taxon>
        <taxon>Spiralia</taxon>
        <taxon>Lophotrochozoa</taxon>
        <taxon>Mollusca</taxon>
        <taxon>Bivalvia</taxon>
        <taxon>Autobranchia</taxon>
        <taxon>Pteriomorphia</taxon>
        <taxon>Arcoida</taxon>
        <taxon>Arcoidea</taxon>
        <taxon>Arcidae</taxon>
        <taxon>Tegillarca</taxon>
    </lineage>
</organism>
<dbReference type="EMBL" id="JARBDR010000364">
    <property type="protein sequence ID" value="KAJ8313432.1"/>
    <property type="molecule type" value="Genomic_DNA"/>
</dbReference>
<evidence type="ECO:0000259" key="1">
    <source>
        <dbReference type="Pfam" id="PF13472"/>
    </source>
</evidence>